<dbReference type="AlphaFoldDB" id="A0A263BQT1"/>
<sequence length="255" mass="28856">MVPSFFISHGSPTLAIEKNEYTDILSKIGSLHNPKAIVLFTAHWEKRVTTISFKEDKYDTIHDFGGFSEELHNVTYPASGSVEVAAKVERLLNDHNIESDQDGVRGLDHGSWVILKHMYPEVNIPIVQVSVNPDLSPKEQFSIGAALRELANENILVIGSGGISHNLGLIKWGQSYPEKWATEFDEWIIEQVRERKYEQLFNYDKLAPHAQLAVPRAEHIVPLFIALGSGDVKEKPKVMHHSYQYATLSHIIFQF</sequence>
<evidence type="ECO:0000313" key="8">
    <source>
        <dbReference type="Proteomes" id="UP000217083"/>
    </source>
</evidence>
<evidence type="ECO:0000259" key="6">
    <source>
        <dbReference type="Pfam" id="PF02900"/>
    </source>
</evidence>
<dbReference type="EMBL" id="NPIA01000010">
    <property type="protein sequence ID" value="OZM55938.1"/>
    <property type="molecule type" value="Genomic_DNA"/>
</dbReference>
<protein>
    <submittedName>
        <fullName evidence="7">Dioxygenase</fullName>
    </submittedName>
</protein>
<keyword evidence="4" id="KW-0862">Zinc</keyword>
<dbReference type="InterPro" id="IPR004183">
    <property type="entry name" value="Xdiol_dOase_suB"/>
</dbReference>
<name>A0A263BQT1_9BACI</name>
<comment type="similarity">
    <text evidence="2">Belongs to the DODA-type extradiol aromatic ring-opening dioxygenase family.</text>
</comment>
<reference evidence="7 8" key="2">
    <citation type="submission" date="2017-09" db="EMBL/GenBank/DDBJ databases">
        <title>Bacillus patelloidae sp. nov., isolated from the intestinal tract of a marine limpet.</title>
        <authorList>
            <person name="Liu R."/>
            <person name="Dong C."/>
            <person name="Shao Z."/>
        </authorList>
    </citation>
    <scope>NUCLEOTIDE SEQUENCE [LARGE SCALE GENOMIC DNA]</scope>
    <source>
        <strain evidence="7 8">SA5d-4</strain>
    </source>
</reference>
<gene>
    <name evidence="7" type="ORF">CIB95_14845</name>
</gene>
<dbReference type="Pfam" id="PF02900">
    <property type="entry name" value="LigB"/>
    <property type="match status" value="1"/>
</dbReference>
<evidence type="ECO:0000256" key="1">
    <source>
        <dbReference type="ARBA" id="ARBA00001947"/>
    </source>
</evidence>
<dbReference type="InterPro" id="IPR014436">
    <property type="entry name" value="Extradiol_dOase_DODA"/>
</dbReference>
<dbReference type="GO" id="GO:0008198">
    <property type="term" value="F:ferrous iron binding"/>
    <property type="evidence" value="ECO:0007669"/>
    <property type="project" value="InterPro"/>
</dbReference>
<dbReference type="GO" id="GO:0016702">
    <property type="term" value="F:oxidoreductase activity, acting on single donors with incorporation of molecular oxygen, incorporation of two atoms of oxygen"/>
    <property type="evidence" value="ECO:0007669"/>
    <property type="project" value="UniProtKB-ARBA"/>
</dbReference>
<comment type="caution">
    <text evidence="7">The sequence shown here is derived from an EMBL/GenBank/DDBJ whole genome shotgun (WGS) entry which is preliminary data.</text>
</comment>
<evidence type="ECO:0000256" key="5">
    <source>
        <dbReference type="ARBA" id="ARBA00023002"/>
    </source>
</evidence>
<reference evidence="8" key="1">
    <citation type="submission" date="2017-08" db="EMBL/GenBank/DDBJ databases">
        <authorList>
            <person name="Huang Z."/>
        </authorList>
    </citation>
    <scope>NUCLEOTIDE SEQUENCE [LARGE SCALE GENOMIC DNA]</scope>
    <source>
        <strain evidence="8">SA5d-4</strain>
    </source>
</reference>
<dbReference type="Gene3D" id="3.40.830.10">
    <property type="entry name" value="LigB-like"/>
    <property type="match status" value="1"/>
</dbReference>
<dbReference type="PIRSF" id="PIRSF006157">
    <property type="entry name" value="Doxgns_DODA"/>
    <property type="match status" value="1"/>
</dbReference>
<organism evidence="7 8">
    <name type="scientific">Lottiidibacillus patelloidae</name>
    <dbReference type="NCBI Taxonomy" id="2670334"/>
    <lineage>
        <taxon>Bacteria</taxon>
        <taxon>Bacillati</taxon>
        <taxon>Bacillota</taxon>
        <taxon>Bacilli</taxon>
        <taxon>Bacillales</taxon>
        <taxon>Bacillaceae</taxon>
        <taxon>Lottiidibacillus</taxon>
    </lineage>
</organism>
<evidence type="ECO:0000256" key="3">
    <source>
        <dbReference type="ARBA" id="ARBA00022723"/>
    </source>
</evidence>
<keyword evidence="3" id="KW-0479">Metal-binding</keyword>
<dbReference type="PANTHER" id="PTHR30096:SF0">
    <property type="entry name" value="4,5-DOPA DIOXYGENASE EXTRADIOL-LIKE PROTEIN"/>
    <property type="match status" value="1"/>
</dbReference>
<keyword evidence="5" id="KW-0560">Oxidoreductase</keyword>
<dbReference type="PANTHER" id="PTHR30096">
    <property type="entry name" value="4,5-DOPA DIOXYGENASE EXTRADIOL-LIKE PROTEIN"/>
    <property type="match status" value="1"/>
</dbReference>
<accession>A0A263BQT1</accession>
<evidence type="ECO:0000313" key="7">
    <source>
        <dbReference type="EMBL" id="OZM55938.1"/>
    </source>
</evidence>
<comment type="cofactor">
    <cofactor evidence="1">
        <name>Zn(2+)</name>
        <dbReference type="ChEBI" id="CHEBI:29105"/>
    </cofactor>
</comment>
<proteinExistence type="inferred from homology"/>
<dbReference type="SUPFAM" id="SSF53213">
    <property type="entry name" value="LigB-like"/>
    <property type="match status" value="1"/>
</dbReference>
<dbReference type="Proteomes" id="UP000217083">
    <property type="component" value="Unassembled WGS sequence"/>
</dbReference>
<dbReference type="RefSeq" id="WP_094926448.1">
    <property type="nucleotide sequence ID" value="NZ_NPIA01000010.1"/>
</dbReference>
<feature type="domain" description="Extradiol ring-cleavage dioxygenase class III enzyme subunit B" evidence="6">
    <location>
        <begin position="6"/>
        <end position="254"/>
    </location>
</feature>
<evidence type="ECO:0000256" key="2">
    <source>
        <dbReference type="ARBA" id="ARBA00007581"/>
    </source>
</evidence>
<keyword evidence="8" id="KW-1185">Reference proteome</keyword>
<evidence type="ECO:0000256" key="4">
    <source>
        <dbReference type="ARBA" id="ARBA00022833"/>
    </source>
</evidence>
<dbReference type="CDD" id="cd07363">
    <property type="entry name" value="45_DOPA_Dioxygenase"/>
    <property type="match status" value="1"/>
</dbReference>
<keyword evidence="7" id="KW-0223">Dioxygenase</keyword>
<dbReference type="GO" id="GO:0008270">
    <property type="term" value="F:zinc ion binding"/>
    <property type="evidence" value="ECO:0007669"/>
    <property type="project" value="InterPro"/>
</dbReference>